<protein>
    <submittedName>
        <fullName evidence="1">Uncharacterized protein</fullName>
    </submittedName>
</protein>
<name>A0A8J2P712_9HEXA</name>
<organism evidence="1 2">
    <name type="scientific">Allacma fusca</name>
    <dbReference type="NCBI Taxonomy" id="39272"/>
    <lineage>
        <taxon>Eukaryota</taxon>
        <taxon>Metazoa</taxon>
        <taxon>Ecdysozoa</taxon>
        <taxon>Arthropoda</taxon>
        <taxon>Hexapoda</taxon>
        <taxon>Collembola</taxon>
        <taxon>Symphypleona</taxon>
        <taxon>Sminthuridae</taxon>
        <taxon>Allacma</taxon>
    </lineage>
</organism>
<gene>
    <name evidence="1" type="ORF">AFUS01_LOCUS27661</name>
</gene>
<keyword evidence="2" id="KW-1185">Reference proteome</keyword>
<dbReference type="Proteomes" id="UP000708208">
    <property type="component" value="Unassembled WGS sequence"/>
</dbReference>
<accession>A0A8J2P712</accession>
<evidence type="ECO:0000313" key="1">
    <source>
        <dbReference type="EMBL" id="CAG7817076.1"/>
    </source>
</evidence>
<dbReference type="AlphaFoldDB" id="A0A8J2P712"/>
<dbReference type="EMBL" id="CAJVCH010385436">
    <property type="protein sequence ID" value="CAG7817076.1"/>
    <property type="molecule type" value="Genomic_DNA"/>
</dbReference>
<sequence length="66" mass="7391">MVFAPYIRGSHLHRRNHPFNLNILLAYIVFEDTGSYCLNEGKRVVNIKQGAKGRLYSASGAQGLNL</sequence>
<evidence type="ECO:0000313" key="2">
    <source>
        <dbReference type="Proteomes" id="UP000708208"/>
    </source>
</evidence>
<proteinExistence type="predicted"/>
<comment type="caution">
    <text evidence="1">The sequence shown here is derived from an EMBL/GenBank/DDBJ whole genome shotgun (WGS) entry which is preliminary data.</text>
</comment>
<reference evidence="1" key="1">
    <citation type="submission" date="2021-06" db="EMBL/GenBank/DDBJ databases">
        <authorList>
            <person name="Hodson N. C."/>
            <person name="Mongue J. A."/>
            <person name="Jaron S. K."/>
        </authorList>
    </citation>
    <scope>NUCLEOTIDE SEQUENCE</scope>
</reference>